<dbReference type="GO" id="GO:0005615">
    <property type="term" value="C:extracellular space"/>
    <property type="evidence" value="ECO:0007669"/>
    <property type="project" value="TreeGrafter"/>
</dbReference>
<name>A0A914VUM1_9BILA</name>
<dbReference type="GO" id="GO:0030514">
    <property type="term" value="P:negative regulation of BMP signaling pathway"/>
    <property type="evidence" value="ECO:0007669"/>
    <property type="project" value="TreeGrafter"/>
</dbReference>
<evidence type="ECO:0000313" key="5">
    <source>
        <dbReference type="Proteomes" id="UP000887566"/>
    </source>
</evidence>
<dbReference type="SMART" id="SM00214">
    <property type="entry name" value="VWC"/>
    <property type="match status" value="3"/>
</dbReference>
<dbReference type="GO" id="GO:0036122">
    <property type="term" value="F:BMP binding"/>
    <property type="evidence" value="ECO:0007669"/>
    <property type="project" value="TreeGrafter"/>
</dbReference>
<dbReference type="SMART" id="SM00754">
    <property type="entry name" value="CHRD"/>
    <property type="match status" value="1"/>
</dbReference>
<feature type="domain" description="CHRD" evidence="4">
    <location>
        <begin position="142"/>
        <end position="258"/>
    </location>
</feature>
<dbReference type="Pfam" id="PF00093">
    <property type="entry name" value="VWC"/>
    <property type="match status" value="1"/>
</dbReference>
<sequence length="841" mass="93399">MTARVLLAATLLALTCYACAAGARSRRRIPLIEEHERRPMTHTRRIGCHFGDDFHELMTEWHPHLDSPLPCFKCTCLPMRQNGRAAGRVSCKNFEDQCPEPTCDNPVTAADQCCKLCPDQAETDINIFGLNDEDRRGDEADANREFMALLSGRFGKKIVQTEGVGRAYITLREGSVHYSIHHERLEEPPTGVRFLDRKDTILYDLELDHSRDGKICGVWSEVPAYYLGALQRGHLSLVLTTKKLSNGAIGGVITGEKLLTFEALSSLLLPTPASGATSLGYGAVAVFNVHPGQHSLELYIRMRADMKSTTSYEVLLNFEKSDTGRRTNADHSIKLTLKNGFLSGNSSIKIGSLEQRWLSRGQLRISLSSPLMTPSEFSGLITLKKSCDIYQALLVRSDSKSAAGYAIVTPTNEMTLKYSLRILDVGDSDVSSLAVERERAKSKSKSKKTRTRGRNQMKPVLVNGRTRGYLPQRISARDAYQLFSEKLNFRVSASNHTLRGVLRRVLHSDAVSADGEPTLLRSADATALLWLGDSADCSLAYSLHMGDVSRSDSSILSICDTADYCPMKMDVTVRRSRNFFKSAMIEDVPFAARRLLSQGNAVAQLRVSGRKFVGDVHRMSAQCALRSLQRDSFTGYVSEDNELRNSIVSTDCRYENDTYKDGDTWHATHQPCTRCHCKRGASMCDAIVCPAVDCATPIQQPGECCPSCPLLQAVKGGCYWQGDDQIHQFGTTWHPYIPPYGFSTCVLCHCHPLTAEVMCNRKSCAALDCPLSEQIRENPADCCPVCVKPTAATQNKSCYFQRRHWKDGEEFSPEISHVAHLRCVRCKCTDGSVDCRRLGHC</sequence>
<evidence type="ECO:0000259" key="4">
    <source>
        <dbReference type="PROSITE" id="PS50933"/>
    </source>
</evidence>
<evidence type="ECO:0000259" key="3">
    <source>
        <dbReference type="PROSITE" id="PS50184"/>
    </source>
</evidence>
<dbReference type="WBParaSite" id="PSAMB.scaffold2432size31617.g17828.t1">
    <property type="protein sequence ID" value="PSAMB.scaffold2432size31617.g17828.t1"/>
    <property type="gene ID" value="PSAMB.scaffold2432size31617.g17828"/>
</dbReference>
<dbReference type="PROSITE" id="PS50184">
    <property type="entry name" value="VWFC_2"/>
    <property type="match status" value="2"/>
</dbReference>
<keyword evidence="1" id="KW-0217">Developmental protein</keyword>
<dbReference type="Gene3D" id="6.20.200.20">
    <property type="match status" value="1"/>
</dbReference>
<dbReference type="PANTHER" id="PTHR46526">
    <property type="entry name" value="CHORDIN"/>
    <property type="match status" value="1"/>
</dbReference>
<protein>
    <submittedName>
        <fullName evidence="6">Chordin</fullName>
    </submittedName>
</protein>
<dbReference type="SUPFAM" id="SSF57603">
    <property type="entry name" value="FnI-like domain"/>
    <property type="match status" value="2"/>
</dbReference>
<keyword evidence="2" id="KW-0732">Signal</keyword>
<dbReference type="InterPro" id="IPR052278">
    <property type="entry name" value="Chordin-like_regulators"/>
</dbReference>
<dbReference type="PROSITE" id="PS01208">
    <property type="entry name" value="VWFC_1"/>
    <property type="match status" value="2"/>
</dbReference>
<dbReference type="AlphaFoldDB" id="A0A914VUM1"/>
<feature type="domain" description="VWFC" evidence="3">
    <location>
        <begin position="650"/>
        <end position="709"/>
    </location>
</feature>
<dbReference type="InterPro" id="IPR010895">
    <property type="entry name" value="CHRD"/>
</dbReference>
<evidence type="ECO:0000256" key="1">
    <source>
        <dbReference type="PROSITE-ProRule" id="PRU00230"/>
    </source>
</evidence>
<feature type="signal peptide" evidence="2">
    <location>
        <begin position="1"/>
        <end position="20"/>
    </location>
</feature>
<dbReference type="PANTHER" id="PTHR46526:SF1">
    <property type="entry name" value="CHORDIN"/>
    <property type="match status" value="1"/>
</dbReference>
<dbReference type="Proteomes" id="UP000887566">
    <property type="component" value="Unplaced"/>
</dbReference>
<keyword evidence="5" id="KW-1185">Reference proteome</keyword>
<dbReference type="Gene3D" id="2.10.70.10">
    <property type="entry name" value="Complement Module, domain 1"/>
    <property type="match status" value="1"/>
</dbReference>
<reference evidence="6" key="1">
    <citation type="submission" date="2022-11" db="UniProtKB">
        <authorList>
            <consortium name="WormBaseParasite"/>
        </authorList>
    </citation>
    <scope>IDENTIFICATION</scope>
</reference>
<feature type="domain" description="VWFC" evidence="3">
    <location>
        <begin position="716"/>
        <end position="787"/>
    </location>
</feature>
<dbReference type="PROSITE" id="PS50933">
    <property type="entry name" value="CHRD"/>
    <property type="match status" value="1"/>
</dbReference>
<feature type="chain" id="PRO_5037964070" evidence="2">
    <location>
        <begin position="21"/>
        <end position="841"/>
    </location>
</feature>
<dbReference type="GO" id="GO:0009953">
    <property type="term" value="P:dorsal/ventral pattern formation"/>
    <property type="evidence" value="ECO:0007669"/>
    <property type="project" value="TreeGrafter"/>
</dbReference>
<organism evidence="5 6">
    <name type="scientific">Plectus sambesii</name>
    <dbReference type="NCBI Taxonomy" id="2011161"/>
    <lineage>
        <taxon>Eukaryota</taxon>
        <taxon>Metazoa</taxon>
        <taxon>Ecdysozoa</taxon>
        <taxon>Nematoda</taxon>
        <taxon>Chromadorea</taxon>
        <taxon>Plectida</taxon>
        <taxon>Plectina</taxon>
        <taxon>Plectoidea</taxon>
        <taxon>Plectidae</taxon>
        <taxon>Plectus</taxon>
    </lineage>
</organism>
<evidence type="ECO:0000256" key="2">
    <source>
        <dbReference type="SAM" id="SignalP"/>
    </source>
</evidence>
<proteinExistence type="predicted"/>
<evidence type="ECO:0000313" key="6">
    <source>
        <dbReference type="WBParaSite" id="PSAMB.scaffold2432size31617.g17828.t1"/>
    </source>
</evidence>
<dbReference type="InterPro" id="IPR001007">
    <property type="entry name" value="VWF_dom"/>
</dbReference>
<accession>A0A914VUM1</accession>